<evidence type="ECO:0000313" key="1">
    <source>
        <dbReference type="EMBL" id="CAD7262804.1"/>
    </source>
</evidence>
<dbReference type="AlphaFoldDB" id="A0A7R9G0V5"/>
<dbReference type="EMBL" id="OC003095">
    <property type="protein sequence ID" value="CAD7262804.1"/>
    <property type="molecule type" value="Genomic_DNA"/>
</dbReference>
<name>A0A7R9G0V5_TIMSH</name>
<organism evidence="1">
    <name type="scientific">Timema shepardi</name>
    <name type="common">Walking stick</name>
    <dbReference type="NCBI Taxonomy" id="629360"/>
    <lineage>
        <taxon>Eukaryota</taxon>
        <taxon>Metazoa</taxon>
        <taxon>Ecdysozoa</taxon>
        <taxon>Arthropoda</taxon>
        <taxon>Hexapoda</taxon>
        <taxon>Insecta</taxon>
        <taxon>Pterygota</taxon>
        <taxon>Neoptera</taxon>
        <taxon>Polyneoptera</taxon>
        <taxon>Phasmatodea</taxon>
        <taxon>Timematodea</taxon>
        <taxon>Timematoidea</taxon>
        <taxon>Timematidae</taxon>
        <taxon>Timema</taxon>
    </lineage>
</organism>
<sequence>MAGSGSDVANYGWFWLRSNSERMKHDTSLSTCRAETELNEDVAGRILPLPLCTSVLPNRHHGLLVELSGVPTNG</sequence>
<gene>
    <name evidence="1" type="ORF">TSIB3V08_LOCUS6900</name>
</gene>
<proteinExistence type="predicted"/>
<accession>A0A7R9G0V5</accession>
<reference evidence="1" key="1">
    <citation type="submission" date="2020-11" db="EMBL/GenBank/DDBJ databases">
        <authorList>
            <person name="Tran Van P."/>
        </authorList>
    </citation>
    <scope>NUCLEOTIDE SEQUENCE</scope>
</reference>
<protein>
    <submittedName>
        <fullName evidence="1">Uncharacterized protein</fullName>
    </submittedName>
</protein>